<dbReference type="AlphaFoldDB" id="A0A377GZ94"/>
<feature type="transmembrane region" description="Helical" evidence="10">
    <location>
        <begin position="364"/>
        <end position="388"/>
    </location>
</feature>
<evidence type="ECO:0000256" key="3">
    <source>
        <dbReference type="ARBA" id="ARBA00022106"/>
    </source>
</evidence>
<keyword evidence="7 10" id="KW-1133">Transmembrane helix</keyword>
<feature type="transmembrane region" description="Helical" evidence="10">
    <location>
        <begin position="168"/>
        <end position="191"/>
    </location>
</feature>
<dbReference type="GO" id="GO:0042910">
    <property type="term" value="F:xenobiotic transmembrane transporter activity"/>
    <property type="evidence" value="ECO:0007669"/>
    <property type="project" value="InterPro"/>
</dbReference>
<keyword evidence="8 10" id="KW-0472">Membrane</keyword>
<dbReference type="NCBIfam" id="TIGR00797">
    <property type="entry name" value="matE"/>
    <property type="match status" value="1"/>
</dbReference>
<reference evidence="11 12" key="1">
    <citation type="submission" date="2018-06" db="EMBL/GenBank/DDBJ databases">
        <authorList>
            <consortium name="Pathogen Informatics"/>
            <person name="Doyle S."/>
        </authorList>
    </citation>
    <scope>NUCLEOTIDE SEQUENCE [LARGE SCALE GENOMIC DNA]</scope>
    <source>
        <strain evidence="11 12">NCTC10723</strain>
    </source>
</reference>
<organism evidence="11 12">
    <name type="scientific">Fusobacterium necrogenes</name>
    <dbReference type="NCBI Taxonomy" id="858"/>
    <lineage>
        <taxon>Bacteria</taxon>
        <taxon>Fusobacteriati</taxon>
        <taxon>Fusobacteriota</taxon>
        <taxon>Fusobacteriia</taxon>
        <taxon>Fusobacteriales</taxon>
        <taxon>Fusobacteriaceae</taxon>
        <taxon>Fusobacterium</taxon>
    </lineage>
</organism>
<dbReference type="InterPro" id="IPR048279">
    <property type="entry name" value="MdtK-like"/>
</dbReference>
<evidence type="ECO:0000313" key="12">
    <source>
        <dbReference type="Proteomes" id="UP000255328"/>
    </source>
</evidence>
<keyword evidence="5" id="KW-1003">Cell membrane</keyword>
<protein>
    <recommendedName>
        <fullName evidence="3">Multidrug export protein MepA</fullName>
    </recommendedName>
</protein>
<feature type="transmembrane region" description="Helical" evidence="10">
    <location>
        <begin position="428"/>
        <end position="446"/>
    </location>
</feature>
<evidence type="ECO:0000256" key="7">
    <source>
        <dbReference type="ARBA" id="ARBA00022989"/>
    </source>
</evidence>
<evidence type="ECO:0000256" key="8">
    <source>
        <dbReference type="ARBA" id="ARBA00023136"/>
    </source>
</evidence>
<dbReference type="GO" id="GO:0005886">
    <property type="term" value="C:plasma membrane"/>
    <property type="evidence" value="ECO:0007669"/>
    <property type="project" value="UniProtKB-SubCell"/>
</dbReference>
<accession>A0A377GZ94</accession>
<feature type="transmembrane region" description="Helical" evidence="10">
    <location>
        <begin position="400"/>
        <end position="422"/>
    </location>
</feature>
<keyword evidence="9" id="KW-0046">Antibiotic resistance</keyword>
<dbReference type="PANTHER" id="PTHR43823">
    <property type="entry name" value="SPORULATION PROTEIN YKVU"/>
    <property type="match status" value="1"/>
</dbReference>
<dbReference type="EMBL" id="UGGU01000003">
    <property type="protein sequence ID" value="STO32236.1"/>
    <property type="molecule type" value="Genomic_DNA"/>
</dbReference>
<feature type="transmembrane region" description="Helical" evidence="10">
    <location>
        <begin position="16"/>
        <end position="37"/>
    </location>
</feature>
<gene>
    <name evidence="11" type="primary">mepA_10</name>
    <name evidence="11" type="ORF">NCTC10723_01729</name>
</gene>
<dbReference type="CDD" id="cd13143">
    <property type="entry name" value="MATE_MepA_like"/>
    <property type="match status" value="1"/>
</dbReference>
<feature type="transmembrane region" description="Helical" evidence="10">
    <location>
        <begin position="138"/>
        <end position="156"/>
    </location>
</feature>
<dbReference type="PIRSF" id="PIRSF006603">
    <property type="entry name" value="DinF"/>
    <property type="match status" value="1"/>
</dbReference>
<keyword evidence="4" id="KW-0813">Transport</keyword>
<dbReference type="InterPro" id="IPR045070">
    <property type="entry name" value="MATE_MepA-like"/>
</dbReference>
<dbReference type="PANTHER" id="PTHR43823:SF3">
    <property type="entry name" value="MULTIDRUG EXPORT PROTEIN MEPA"/>
    <property type="match status" value="1"/>
</dbReference>
<proteinExistence type="inferred from homology"/>
<dbReference type="GO" id="GO:0046677">
    <property type="term" value="P:response to antibiotic"/>
    <property type="evidence" value="ECO:0007669"/>
    <property type="project" value="UniProtKB-KW"/>
</dbReference>
<evidence type="ECO:0000256" key="1">
    <source>
        <dbReference type="ARBA" id="ARBA00004651"/>
    </source>
</evidence>
<dbReference type="InterPro" id="IPR051327">
    <property type="entry name" value="MATE_MepA_subfamily"/>
</dbReference>
<evidence type="ECO:0000313" key="11">
    <source>
        <dbReference type="EMBL" id="STO32236.1"/>
    </source>
</evidence>
<keyword evidence="12" id="KW-1185">Reference proteome</keyword>
<feature type="transmembrane region" description="Helical" evidence="10">
    <location>
        <begin position="197"/>
        <end position="218"/>
    </location>
</feature>
<feature type="transmembrane region" description="Helical" evidence="10">
    <location>
        <begin position="49"/>
        <end position="75"/>
    </location>
</feature>
<comment type="subcellular location">
    <subcellularLocation>
        <location evidence="1">Cell membrane</location>
        <topology evidence="1">Multi-pass membrane protein</topology>
    </subcellularLocation>
</comment>
<keyword evidence="6 10" id="KW-0812">Transmembrane</keyword>
<evidence type="ECO:0000256" key="9">
    <source>
        <dbReference type="ARBA" id="ARBA00023251"/>
    </source>
</evidence>
<comment type="similarity">
    <text evidence="2">Belongs to the multi antimicrobial extrusion (MATE) (TC 2.A.66.1) family. MepA subfamily.</text>
</comment>
<dbReference type="Pfam" id="PF01554">
    <property type="entry name" value="MatE"/>
    <property type="match status" value="2"/>
</dbReference>
<evidence type="ECO:0000256" key="10">
    <source>
        <dbReference type="SAM" id="Phobius"/>
    </source>
</evidence>
<evidence type="ECO:0000256" key="4">
    <source>
        <dbReference type="ARBA" id="ARBA00022448"/>
    </source>
</evidence>
<dbReference type="RefSeq" id="WP_115271195.1">
    <property type="nucleotide sequence ID" value="NZ_CASFEE010000019.1"/>
</dbReference>
<dbReference type="InterPro" id="IPR002528">
    <property type="entry name" value="MATE_fam"/>
</dbReference>
<name>A0A377GZ94_9FUSO</name>
<dbReference type="Proteomes" id="UP000255328">
    <property type="component" value="Unassembled WGS sequence"/>
</dbReference>
<evidence type="ECO:0000256" key="2">
    <source>
        <dbReference type="ARBA" id="ARBA00008417"/>
    </source>
</evidence>
<feature type="transmembrane region" description="Helical" evidence="10">
    <location>
        <begin position="322"/>
        <end position="344"/>
    </location>
</feature>
<evidence type="ECO:0000256" key="5">
    <source>
        <dbReference type="ARBA" id="ARBA00022475"/>
    </source>
</evidence>
<sequence length="457" mass="49674">MNNQAEKLGETPLKKLFLVMAVPSVLAQLINVLYNIVDRIYIGHIKDVGSLALTGVGVTFPIIMIVSAFSAFAGQGSSPLASIELGAKNYKKAEKILGNSTALLIVFAIVLTIFFQTFKTPLLYAFGASTNVIRYAEEYIGLYLYGTIFVMLSLGLNTFISGQGNAKIAMLSVLIGAVTNIILDPIFIFVFGMGVRGAALATIISQALSAIWVVYFLLSKKSVIKIKIKNLNLEKEILKKTGALGISPFIMQSTESLVLLTLNSGLQKYGGDLYVGSMSILISVLQLITVPVNGITQGIQPVISYNFGAGNRKRVLQTFKGMLGICLTVTVIMGGIGVAFPKIYVGIFTDSKELFDLTSKFMPIFVFGMLIFGIQQAIQGTFLALGQAKYSIFIALLRKVILLIPLAIVLPFFLGVNGIYYAEPIADITSVIIASITFTLTYKKILMSRKIKNRRNF</sequence>
<dbReference type="OrthoDB" id="9811110at2"/>
<feature type="transmembrane region" description="Helical" evidence="10">
    <location>
        <begin position="96"/>
        <end position="118"/>
    </location>
</feature>
<dbReference type="GO" id="GO:0015297">
    <property type="term" value="F:antiporter activity"/>
    <property type="evidence" value="ECO:0007669"/>
    <property type="project" value="InterPro"/>
</dbReference>
<evidence type="ECO:0000256" key="6">
    <source>
        <dbReference type="ARBA" id="ARBA00022692"/>
    </source>
</evidence>